<dbReference type="Proteomes" id="UP000825935">
    <property type="component" value="Chromosome 17"/>
</dbReference>
<dbReference type="PANTHER" id="PTHR15319:SF1">
    <property type="entry name" value="TATA BOX-BINDING PROTEIN-ASSOCIATED FACTOR RNA POLYMERASE I SUBUNIT C"/>
    <property type="match status" value="1"/>
</dbReference>
<sequence length="703" mass="79492">MGQVPWCVGSIFPNPDVLTGRAYEFPLLDFQDPPKLLLDTGCMYHSGVDADANLDRQVDDFLEKSQEDFFPKDLLCERLEENLLDIGCNNSFNVGNRLEGLENRDGTRQLFFPVGKDINRVGSCFLSSKSYAEKDCSKEKIKIPVSLSLPISQSILQNDDILLTSVGVQNFNHSTSHVVWNPHLPGEAVVVLENGEVNIIDIDHDGHFSVSCTFRSRDHRAAEAIKYCCNKPSHKRKRKFREPRVETSLYKWWSCEYGWHPRTILIAGEMGIDLIDLRQKVESRLLQCGLATIQNSTHLFSYCKGLSRNEHFTALAKVAYEDIFHFVASSTNHLMLYDVRQPRIPLLQWEHRMQLAPSRLLEIPSFSSTTSNLWNPVDKHLKGGKVIIACAFKSGEVQAFIYGPQPEIHSQTTESPIGVLGISPKLFSWGYPIKLNSQKYQFHKNIEYAFQPHGNNLSTPLSKYCGAEQLAGIISFSSLEPSALDLLQLRGSGNIVAQKLHFSSEQASNEQRSLFLPRRELPNRSNLGKHGTKHYRMEYFPALLSYMLDEGEISKFKQSDYLVRGADYGPGFHDQIDITVGSRKDAWREQNGHSLPPREHDITSTHSQSNGTRDPITAKVDAVQSQMRKLENEGVQSAEAFFQEMESQANPAKLLFEGPGPYLQPDEQKFLNGLRGLLQQWEHSFRPYAGFSVSNVEKAEVSP</sequence>
<feature type="compositionally biased region" description="Basic and acidic residues" evidence="1">
    <location>
        <begin position="584"/>
        <end position="603"/>
    </location>
</feature>
<protein>
    <submittedName>
        <fullName evidence="2">Uncharacterized protein</fullName>
    </submittedName>
</protein>
<organism evidence="2 3">
    <name type="scientific">Ceratopteris richardii</name>
    <name type="common">Triangle waterfern</name>
    <dbReference type="NCBI Taxonomy" id="49495"/>
    <lineage>
        <taxon>Eukaryota</taxon>
        <taxon>Viridiplantae</taxon>
        <taxon>Streptophyta</taxon>
        <taxon>Embryophyta</taxon>
        <taxon>Tracheophyta</taxon>
        <taxon>Polypodiopsida</taxon>
        <taxon>Polypodiidae</taxon>
        <taxon>Polypodiales</taxon>
        <taxon>Pteridineae</taxon>
        <taxon>Pteridaceae</taxon>
        <taxon>Parkerioideae</taxon>
        <taxon>Ceratopteris</taxon>
    </lineage>
</organism>
<reference evidence="2" key="1">
    <citation type="submission" date="2021-08" db="EMBL/GenBank/DDBJ databases">
        <title>WGS assembly of Ceratopteris richardii.</title>
        <authorList>
            <person name="Marchant D.B."/>
            <person name="Chen G."/>
            <person name="Jenkins J."/>
            <person name="Shu S."/>
            <person name="Leebens-Mack J."/>
            <person name="Grimwood J."/>
            <person name="Schmutz J."/>
            <person name="Soltis P."/>
            <person name="Soltis D."/>
            <person name="Chen Z.-H."/>
        </authorList>
    </citation>
    <scope>NUCLEOTIDE SEQUENCE</scope>
    <source>
        <strain evidence="2">Whitten #5841</strain>
        <tissue evidence="2">Leaf</tissue>
    </source>
</reference>
<accession>A0A8T2SWX4</accession>
<comment type="caution">
    <text evidence="2">The sequence shown here is derived from an EMBL/GenBank/DDBJ whole genome shotgun (WGS) entry which is preliminary data.</text>
</comment>
<feature type="region of interest" description="Disordered" evidence="1">
    <location>
        <begin position="584"/>
        <end position="614"/>
    </location>
</feature>
<dbReference type="EMBL" id="CM035422">
    <property type="protein sequence ID" value="KAH7373027.1"/>
    <property type="molecule type" value="Genomic_DNA"/>
</dbReference>
<dbReference type="AlphaFoldDB" id="A0A8T2SWX4"/>
<evidence type="ECO:0000256" key="1">
    <source>
        <dbReference type="SAM" id="MobiDB-lite"/>
    </source>
</evidence>
<dbReference type="GO" id="GO:0001650">
    <property type="term" value="C:fibrillar center"/>
    <property type="evidence" value="ECO:0007669"/>
    <property type="project" value="TreeGrafter"/>
</dbReference>
<dbReference type="OrthoDB" id="2382881at2759"/>
<evidence type="ECO:0000313" key="3">
    <source>
        <dbReference type="Proteomes" id="UP000825935"/>
    </source>
</evidence>
<keyword evidence="3" id="KW-1185">Reference proteome</keyword>
<dbReference type="OMA" id="ESINCKT"/>
<gene>
    <name evidence="2" type="ORF">KP509_17G033600</name>
</gene>
<proteinExistence type="predicted"/>
<name>A0A8T2SWX4_CERRI</name>
<dbReference type="InterPro" id="IPR038801">
    <property type="entry name" value="TAF1C"/>
</dbReference>
<evidence type="ECO:0000313" key="2">
    <source>
        <dbReference type="EMBL" id="KAH7373027.1"/>
    </source>
</evidence>
<dbReference type="GO" id="GO:0001164">
    <property type="term" value="F:RNA polymerase I core promoter sequence-specific DNA binding"/>
    <property type="evidence" value="ECO:0007669"/>
    <property type="project" value="TreeGrafter"/>
</dbReference>
<dbReference type="PANTHER" id="PTHR15319">
    <property type="entry name" value="TATA BOX-BINDING PROTEIN ASSOCIATED FACTOR RNA POLYMERASE I SUBUNIT C"/>
    <property type="match status" value="1"/>
</dbReference>